<keyword evidence="5" id="KW-1185">Reference proteome</keyword>
<dbReference type="SMART" id="SM00343">
    <property type="entry name" value="ZnF_C2HC"/>
    <property type="match status" value="1"/>
</dbReference>
<dbReference type="InterPro" id="IPR001878">
    <property type="entry name" value="Znf_CCHC"/>
</dbReference>
<dbReference type="GO" id="GO:0003676">
    <property type="term" value="F:nucleic acid binding"/>
    <property type="evidence" value="ECO:0007669"/>
    <property type="project" value="InterPro"/>
</dbReference>
<dbReference type="Pfam" id="PF14223">
    <property type="entry name" value="Retrotran_gag_2"/>
    <property type="match status" value="1"/>
</dbReference>
<keyword evidence="2" id="KW-0175">Coiled coil</keyword>
<accession>A0AAD8HD58</accession>
<dbReference type="GO" id="GO:0008270">
    <property type="term" value="F:zinc ion binding"/>
    <property type="evidence" value="ECO:0007669"/>
    <property type="project" value="UniProtKB-KW"/>
</dbReference>
<dbReference type="SUPFAM" id="SSF57756">
    <property type="entry name" value="Retrovirus zinc finger-like domains"/>
    <property type="match status" value="1"/>
</dbReference>
<evidence type="ECO:0000256" key="2">
    <source>
        <dbReference type="SAM" id="Coils"/>
    </source>
</evidence>
<dbReference type="AlphaFoldDB" id="A0AAD8HD58"/>
<reference evidence="4" key="2">
    <citation type="submission" date="2023-05" db="EMBL/GenBank/DDBJ databases">
        <authorList>
            <person name="Schelkunov M.I."/>
        </authorList>
    </citation>
    <scope>NUCLEOTIDE SEQUENCE</scope>
    <source>
        <strain evidence="4">Hsosn_3</strain>
        <tissue evidence="4">Leaf</tissue>
    </source>
</reference>
<dbReference type="Gene3D" id="4.10.60.10">
    <property type="entry name" value="Zinc finger, CCHC-type"/>
    <property type="match status" value="1"/>
</dbReference>
<evidence type="ECO:0000259" key="3">
    <source>
        <dbReference type="PROSITE" id="PS50158"/>
    </source>
</evidence>
<organism evidence="4 5">
    <name type="scientific">Heracleum sosnowskyi</name>
    <dbReference type="NCBI Taxonomy" id="360622"/>
    <lineage>
        <taxon>Eukaryota</taxon>
        <taxon>Viridiplantae</taxon>
        <taxon>Streptophyta</taxon>
        <taxon>Embryophyta</taxon>
        <taxon>Tracheophyta</taxon>
        <taxon>Spermatophyta</taxon>
        <taxon>Magnoliopsida</taxon>
        <taxon>eudicotyledons</taxon>
        <taxon>Gunneridae</taxon>
        <taxon>Pentapetalae</taxon>
        <taxon>asterids</taxon>
        <taxon>campanulids</taxon>
        <taxon>Apiales</taxon>
        <taxon>Apiaceae</taxon>
        <taxon>Apioideae</taxon>
        <taxon>apioid superclade</taxon>
        <taxon>Tordylieae</taxon>
        <taxon>Tordyliinae</taxon>
        <taxon>Heracleum</taxon>
    </lineage>
</organism>
<dbReference type="EMBL" id="JAUIZM010000009">
    <property type="protein sequence ID" value="KAK1363912.1"/>
    <property type="molecule type" value="Genomic_DNA"/>
</dbReference>
<gene>
    <name evidence="4" type="ORF">POM88_039473</name>
</gene>
<feature type="domain" description="CCHC-type" evidence="3">
    <location>
        <begin position="304"/>
        <end position="320"/>
    </location>
</feature>
<evidence type="ECO:0000256" key="1">
    <source>
        <dbReference type="PROSITE-ProRule" id="PRU00047"/>
    </source>
</evidence>
<keyword evidence="1" id="KW-0479">Metal-binding</keyword>
<keyword evidence="1" id="KW-0862">Zinc</keyword>
<dbReference type="InterPro" id="IPR036875">
    <property type="entry name" value="Znf_CCHC_sf"/>
</dbReference>
<proteinExistence type="predicted"/>
<feature type="coiled-coil region" evidence="2">
    <location>
        <begin position="330"/>
        <end position="357"/>
    </location>
</feature>
<name>A0AAD8HD58_9APIA</name>
<comment type="caution">
    <text evidence="4">The sequence shown here is derived from an EMBL/GenBank/DDBJ whole genome shotgun (WGS) entry which is preliminary data.</text>
</comment>
<dbReference type="Pfam" id="PF00098">
    <property type="entry name" value="zf-CCHC"/>
    <property type="match status" value="1"/>
</dbReference>
<sequence>MKSVGETTTPEGTRVPQSFIPKELSEYTDTDKELIRLDTGLMLILTDSVGKEMSYQLMNCVSGKQMWDTINLIMEGTEDVQENRLDILTSQYESFRSLPGESITQVFEKYTKLLNELSMKGKTYPLRETNRKFMMTLPHHVEHKSSSIRERIDFTKMPLEMIYGKLKTYEMEQEQRVIIYGPGILDNKNSALARSAALVVNEPTTSDIEVQTSRAGNEVIIEAEMDSANLGADESDYYTLEELEQMEDKTMAYLAAKFSHIRFKRNPKYKFKGSTNIFQKSKYSPGTGFKGGYTTGMIDRSKSRCYNCNELGHFATECRKPRQARDKKDVYEKKDSYEDLKKENVKLKQQLETLSGKQKGKAYIAEGKSWDDTDSDEEEEYVNLALMADSSEESPQSSQVHILTTIDMSNSEYKKTVQDLSVELFNVHTSMLASEIENAKLVLKIKNLESKNEELMLVAVTLEDLKQRNEYLENKVKCNGEIETILRKQISDLDLKLNAYKNSALIAKEIIDTQTLGNKTAIGFDYSKKTGKKIVEFPVTRPAVKKNTPHILKNVDCPVFVKPFSAPFNEDDLIIIQEL</sequence>
<dbReference type="PROSITE" id="PS50158">
    <property type="entry name" value="ZF_CCHC"/>
    <property type="match status" value="1"/>
</dbReference>
<feature type="coiled-coil region" evidence="2">
    <location>
        <begin position="438"/>
        <end position="468"/>
    </location>
</feature>
<evidence type="ECO:0000313" key="4">
    <source>
        <dbReference type="EMBL" id="KAK1363912.1"/>
    </source>
</evidence>
<evidence type="ECO:0000313" key="5">
    <source>
        <dbReference type="Proteomes" id="UP001237642"/>
    </source>
</evidence>
<protein>
    <submittedName>
        <fullName evidence="4">CCHC-type domain-containing protein</fullName>
    </submittedName>
</protein>
<keyword evidence="1" id="KW-0863">Zinc-finger</keyword>
<reference evidence="4" key="1">
    <citation type="submission" date="2023-02" db="EMBL/GenBank/DDBJ databases">
        <title>Genome of toxic invasive species Heracleum sosnowskyi carries increased number of genes despite the absence of recent whole-genome duplications.</title>
        <authorList>
            <person name="Schelkunov M."/>
            <person name="Shtratnikova V."/>
            <person name="Makarenko M."/>
            <person name="Klepikova A."/>
            <person name="Omelchenko D."/>
            <person name="Novikova G."/>
            <person name="Obukhova E."/>
            <person name="Bogdanov V."/>
            <person name="Penin A."/>
            <person name="Logacheva M."/>
        </authorList>
    </citation>
    <scope>NUCLEOTIDE SEQUENCE</scope>
    <source>
        <strain evidence="4">Hsosn_3</strain>
        <tissue evidence="4">Leaf</tissue>
    </source>
</reference>
<dbReference type="Proteomes" id="UP001237642">
    <property type="component" value="Unassembled WGS sequence"/>
</dbReference>